<protein>
    <submittedName>
        <fullName evidence="3">Uncharacterized protein</fullName>
    </submittedName>
</protein>
<organism evidence="3 4">
    <name type="scientific">Cercospora berteroae</name>
    <dbReference type="NCBI Taxonomy" id="357750"/>
    <lineage>
        <taxon>Eukaryota</taxon>
        <taxon>Fungi</taxon>
        <taxon>Dikarya</taxon>
        <taxon>Ascomycota</taxon>
        <taxon>Pezizomycotina</taxon>
        <taxon>Dothideomycetes</taxon>
        <taxon>Dothideomycetidae</taxon>
        <taxon>Mycosphaerellales</taxon>
        <taxon>Mycosphaerellaceae</taxon>
        <taxon>Cercospora</taxon>
    </lineage>
</organism>
<dbReference type="STRING" id="357750.A0A2S6BYJ6"/>
<accession>A0A2S6BYJ6</accession>
<dbReference type="Proteomes" id="UP000237631">
    <property type="component" value="Unassembled WGS sequence"/>
</dbReference>
<keyword evidence="2" id="KW-1133">Transmembrane helix</keyword>
<keyword evidence="4" id="KW-1185">Reference proteome</keyword>
<dbReference type="PANTHER" id="PTHR35896">
    <property type="entry name" value="IG-LIKE DOMAIN-CONTAINING PROTEIN"/>
    <property type="match status" value="1"/>
</dbReference>
<feature type="region of interest" description="Disordered" evidence="1">
    <location>
        <begin position="1"/>
        <end position="43"/>
    </location>
</feature>
<evidence type="ECO:0000313" key="3">
    <source>
        <dbReference type="EMBL" id="PPJ52547.1"/>
    </source>
</evidence>
<evidence type="ECO:0000313" key="4">
    <source>
        <dbReference type="Proteomes" id="UP000237631"/>
    </source>
</evidence>
<dbReference type="EMBL" id="PNEN01001687">
    <property type="protein sequence ID" value="PPJ52547.1"/>
    <property type="molecule type" value="Genomic_DNA"/>
</dbReference>
<keyword evidence="2" id="KW-0812">Transmembrane</keyword>
<dbReference type="OrthoDB" id="3639104at2759"/>
<evidence type="ECO:0000256" key="1">
    <source>
        <dbReference type="SAM" id="MobiDB-lite"/>
    </source>
</evidence>
<dbReference type="AlphaFoldDB" id="A0A2S6BYJ6"/>
<evidence type="ECO:0000256" key="2">
    <source>
        <dbReference type="SAM" id="Phobius"/>
    </source>
</evidence>
<feature type="transmembrane region" description="Helical" evidence="2">
    <location>
        <begin position="55"/>
        <end position="73"/>
    </location>
</feature>
<comment type="caution">
    <text evidence="3">The sequence shown here is derived from an EMBL/GenBank/DDBJ whole genome shotgun (WGS) entry which is preliminary data.</text>
</comment>
<dbReference type="PANTHER" id="PTHR35896:SF3">
    <property type="entry name" value="MAJOR FACILITATOR SUPERFAMILY TRANSPORTER"/>
    <property type="match status" value="1"/>
</dbReference>
<keyword evidence="2" id="KW-0472">Membrane</keyword>
<reference evidence="4" key="1">
    <citation type="journal article" date="2017" name="bioRxiv">
        <title>Conservation of a gene cluster reveals novel cercosporin biosynthetic mechanisms and extends production to the genus Colletotrichum.</title>
        <authorList>
            <person name="de Jonge R."/>
            <person name="Ebert M.K."/>
            <person name="Huitt-Roehl C.R."/>
            <person name="Pal P."/>
            <person name="Suttle J.C."/>
            <person name="Spanner R.E."/>
            <person name="Neubauer J.D."/>
            <person name="Jurick W.M.II."/>
            <person name="Stott K.A."/>
            <person name="Secor G.A."/>
            <person name="Thomma B.P.H.J."/>
            <person name="Van de Peer Y."/>
            <person name="Townsend C.A."/>
            <person name="Bolton M.D."/>
        </authorList>
    </citation>
    <scope>NUCLEOTIDE SEQUENCE [LARGE SCALE GENOMIC DNA]</scope>
    <source>
        <strain evidence="4">CBS538.71</strain>
    </source>
</reference>
<gene>
    <name evidence="3" type="ORF">CBER1_11061</name>
</gene>
<feature type="compositionally biased region" description="Basic and acidic residues" evidence="1">
    <location>
        <begin position="14"/>
        <end position="35"/>
    </location>
</feature>
<name>A0A2S6BYJ6_9PEZI</name>
<dbReference type="InterPro" id="IPR053008">
    <property type="entry name" value="Phomopsin_biosynth_assoc"/>
</dbReference>
<proteinExistence type="predicted"/>
<sequence>MWPFKTSLAYGPFRDTESDPSDEHSFSDRDTEKQGRFQLSPTPPRRTALQVAREIVLLTLTLLCLWIVLVTVWRTTVHPVPSEVKIEKQVLTCGNTVDEAKARGCSFDFLSHNWVAPPCLDPLTDSEYREYVGSHIRKLGPFPYYLDAEGKHHIEDETAFSLLANGPTLADQHVYTTREEHLAHCTFLLRRTHRAAIGQVKLNDENAQLWHTKHCLDELRHADRKPMDELNEGFYVGFANCTVDVHV</sequence>